<protein>
    <submittedName>
        <fullName evidence="2">Uncharacterized protein</fullName>
    </submittedName>
</protein>
<gene>
    <name evidence="2" type="ORF">CHM34_01130</name>
</gene>
<name>A0A235BBH4_9BACL</name>
<dbReference type="AlphaFoldDB" id="A0A235BBH4"/>
<keyword evidence="1" id="KW-1133">Transmembrane helix</keyword>
<organism evidence="2 3">
    <name type="scientific">Paludifilum halophilum</name>
    <dbReference type="NCBI Taxonomy" id="1642702"/>
    <lineage>
        <taxon>Bacteria</taxon>
        <taxon>Bacillati</taxon>
        <taxon>Bacillota</taxon>
        <taxon>Bacilli</taxon>
        <taxon>Bacillales</taxon>
        <taxon>Thermoactinomycetaceae</taxon>
        <taxon>Paludifilum</taxon>
    </lineage>
</organism>
<dbReference type="EMBL" id="NOWF01000001">
    <property type="protein sequence ID" value="OYD09643.1"/>
    <property type="molecule type" value="Genomic_DNA"/>
</dbReference>
<feature type="transmembrane region" description="Helical" evidence="1">
    <location>
        <begin position="31"/>
        <end position="51"/>
    </location>
</feature>
<sequence>MDSEKNKYPFTGSLRTGAGSLILHSEVEWNLFFLIRVFGDGFFITVLFPGVEKHQSKIYN</sequence>
<keyword evidence="1" id="KW-0812">Transmembrane</keyword>
<evidence type="ECO:0000313" key="3">
    <source>
        <dbReference type="Proteomes" id="UP000215459"/>
    </source>
</evidence>
<proteinExistence type="predicted"/>
<evidence type="ECO:0000313" key="2">
    <source>
        <dbReference type="EMBL" id="OYD09643.1"/>
    </source>
</evidence>
<keyword evidence="1" id="KW-0472">Membrane</keyword>
<dbReference type="Proteomes" id="UP000215459">
    <property type="component" value="Unassembled WGS sequence"/>
</dbReference>
<accession>A0A235BBH4</accession>
<keyword evidence="3" id="KW-1185">Reference proteome</keyword>
<reference evidence="2 3" key="1">
    <citation type="submission" date="2017-07" db="EMBL/GenBank/DDBJ databases">
        <title>The genome sequence of Paludifilum halophilum highlights mechanisms for microbial adaptation to high salt environemnts.</title>
        <authorList>
            <person name="Belbahri L."/>
        </authorList>
    </citation>
    <scope>NUCLEOTIDE SEQUENCE [LARGE SCALE GENOMIC DNA]</scope>
    <source>
        <strain evidence="2 3">DSM 102817</strain>
    </source>
</reference>
<evidence type="ECO:0000256" key="1">
    <source>
        <dbReference type="SAM" id="Phobius"/>
    </source>
</evidence>
<comment type="caution">
    <text evidence="2">The sequence shown here is derived from an EMBL/GenBank/DDBJ whole genome shotgun (WGS) entry which is preliminary data.</text>
</comment>